<dbReference type="GO" id="GO:0030677">
    <property type="term" value="C:ribonuclease P complex"/>
    <property type="evidence" value="ECO:0007669"/>
    <property type="project" value="TreeGrafter"/>
</dbReference>
<organism evidence="9 10">
    <name type="scientific">Rapidithrix thailandica</name>
    <dbReference type="NCBI Taxonomy" id="413964"/>
    <lineage>
        <taxon>Bacteria</taxon>
        <taxon>Pseudomonadati</taxon>
        <taxon>Bacteroidota</taxon>
        <taxon>Cytophagia</taxon>
        <taxon>Cytophagales</taxon>
        <taxon>Flammeovirgaceae</taxon>
        <taxon>Rapidithrix</taxon>
    </lineage>
</organism>
<evidence type="ECO:0000256" key="1">
    <source>
        <dbReference type="ARBA" id="ARBA00002663"/>
    </source>
</evidence>
<keyword evidence="6 7" id="KW-0694">RNA-binding</keyword>
<dbReference type="InterPro" id="IPR014721">
    <property type="entry name" value="Ribsml_uS5_D2-typ_fold_subgr"/>
</dbReference>
<keyword evidence="2 7" id="KW-0819">tRNA processing</keyword>
<sequence>MDQTFPKSERLTGKKSIQELFTKSSSVFLFPFKILYTFPETSTEKYPRVLISVPKRRFSKAVHRNKLKRRIREAYRLHKSAIFTSDTNPDRLAIIYVGKEISDFHFLEKKLTAVLQKIGKK</sequence>
<dbReference type="GO" id="GO:0000049">
    <property type="term" value="F:tRNA binding"/>
    <property type="evidence" value="ECO:0007669"/>
    <property type="project" value="UniProtKB-UniRule"/>
</dbReference>
<protein>
    <recommendedName>
        <fullName evidence="7 8">Ribonuclease P protein component</fullName>
        <shortName evidence="7">RNase P protein</shortName>
        <shortName evidence="7">RNaseP protein</shortName>
        <ecNumber evidence="7 8">3.1.26.5</ecNumber>
    </recommendedName>
    <alternativeName>
        <fullName evidence="7">Protein C5</fullName>
    </alternativeName>
</protein>
<dbReference type="InterPro" id="IPR000100">
    <property type="entry name" value="RNase_P"/>
</dbReference>
<dbReference type="NCBIfam" id="TIGR00188">
    <property type="entry name" value="rnpA"/>
    <property type="match status" value="1"/>
</dbReference>
<keyword evidence="5 7" id="KW-0378">Hydrolase</keyword>
<dbReference type="InterPro" id="IPR020539">
    <property type="entry name" value="RNase_P_CS"/>
</dbReference>
<evidence type="ECO:0000256" key="2">
    <source>
        <dbReference type="ARBA" id="ARBA00022694"/>
    </source>
</evidence>
<reference evidence="9 10" key="1">
    <citation type="submission" date="2024-04" db="EMBL/GenBank/DDBJ databases">
        <title>Novel genus in family Flammeovirgaceae.</title>
        <authorList>
            <person name="Nguyen T.H."/>
            <person name="Vuong T.Q."/>
            <person name="Le H."/>
            <person name="Kim S.-G."/>
        </authorList>
    </citation>
    <scope>NUCLEOTIDE SEQUENCE [LARGE SCALE GENOMIC DNA]</scope>
    <source>
        <strain evidence="9 10">JCM 23209</strain>
    </source>
</reference>
<comment type="caution">
    <text evidence="9">The sequence shown here is derived from an EMBL/GenBank/DDBJ whole genome shotgun (WGS) entry which is preliminary data.</text>
</comment>
<dbReference type="Proteomes" id="UP001403385">
    <property type="component" value="Unassembled WGS sequence"/>
</dbReference>
<evidence type="ECO:0000256" key="5">
    <source>
        <dbReference type="ARBA" id="ARBA00022801"/>
    </source>
</evidence>
<name>A0AAW9RVS3_9BACT</name>
<keyword evidence="4 7" id="KW-0255">Endonuclease</keyword>
<dbReference type="Gene3D" id="3.30.230.10">
    <property type="match status" value="1"/>
</dbReference>
<comment type="similarity">
    <text evidence="7">Belongs to the RnpA family.</text>
</comment>
<dbReference type="PANTHER" id="PTHR33992">
    <property type="entry name" value="RIBONUCLEASE P PROTEIN COMPONENT"/>
    <property type="match status" value="1"/>
</dbReference>
<dbReference type="Pfam" id="PF00825">
    <property type="entry name" value="Ribonuclease_P"/>
    <property type="match status" value="1"/>
</dbReference>
<evidence type="ECO:0000256" key="8">
    <source>
        <dbReference type="NCBIfam" id="TIGR00188"/>
    </source>
</evidence>
<dbReference type="GO" id="GO:0004526">
    <property type="term" value="F:ribonuclease P activity"/>
    <property type="evidence" value="ECO:0007669"/>
    <property type="project" value="UniProtKB-UniRule"/>
</dbReference>
<proteinExistence type="inferred from homology"/>
<evidence type="ECO:0000313" key="10">
    <source>
        <dbReference type="Proteomes" id="UP001403385"/>
    </source>
</evidence>
<dbReference type="GO" id="GO:0001682">
    <property type="term" value="P:tRNA 5'-leader removal"/>
    <property type="evidence" value="ECO:0007669"/>
    <property type="project" value="UniProtKB-UniRule"/>
</dbReference>
<comment type="function">
    <text evidence="1 7">RNaseP catalyzes the removal of the 5'-leader sequence from pre-tRNA to produce the mature 5'-terminus. It can also cleave other RNA substrates such as 4.5S RNA. The protein component plays an auxiliary but essential role in vivo by binding to the 5'-leader sequence and broadening the substrate specificity of the ribozyme.</text>
</comment>
<evidence type="ECO:0000313" key="9">
    <source>
        <dbReference type="EMBL" id="MEN7547772.1"/>
    </source>
</evidence>
<evidence type="ECO:0000256" key="3">
    <source>
        <dbReference type="ARBA" id="ARBA00022722"/>
    </source>
</evidence>
<dbReference type="PANTHER" id="PTHR33992:SF1">
    <property type="entry name" value="RIBONUCLEASE P PROTEIN COMPONENT"/>
    <property type="match status" value="1"/>
</dbReference>
<dbReference type="SUPFAM" id="SSF54211">
    <property type="entry name" value="Ribosomal protein S5 domain 2-like"/>
    <property type="match status" value="1"/>
</dbReference>
<comment type="catalytic activity">
    <reaction evidence="7">
        <text>Endonucleolytic cleavage of RNA, removing 5'-extranucleotides from tRNA precursor.</text>
        <dbReference type="EC" id="3.1.26.5"/>
    </reaction>
</comment>
<evidence type="ECO:0000256" key="7">
    <source>
        <dbReference type="HAMAP-Rule" id="MF_00227"/>
    </source>
</evidence>
<dbReference type="AlphaFoldDB" id="A0AAW9RVS3"/>
<keyword evidence="3 7" id="KW-0540">Nuclease</keyword>
<comment type="subunit">
    <text evidence="7">Consists of a catalytic RNA component (M1 or rnpB) and a protein subunit.</text>
</comment>
<keyword evidence="10" id="KW-1185">Reference proteome</keyword>
<accession>A0AAW9RVS3</accession>
<dbReference type="HAMAP" id="MF_00227">
    <property type="entry name" value="RNase_P"/>
    <property type="match status" value="1"/>
</dbReference>
<dbReference type="GO" id="GO:0042781">
    <property type="term" value="F:3'-tRNA processing endoribonuclease activity"/>
    <property type="evidence" value="ECO:0007669"/>
    <property type="project" value="TreeGrafter"/>
</dbReference>
<dbReference type="RefSeq" id="WP_346820578.1">
    <property type="nucleotide sequence ID" value="NZ_JBDKWZ010000003.1"/>
</dbReference>
<gene>
    <name evidence="7 9" type="primary">rnpA</name>
    <name evidence="9" type="ORF">AAG747_07625</name>
</gene>
<dbReference type="PROSITE" id="PS00648">
    <property type="entry name" value="RIBONUCLEASE_P"/>
    <property type="match status" value="1"/>
</dbReference>
<dbReference type="InterPro" id="IPR020568">
    <property type="entry name" value="Ribosomal_Su5_D2-typ_SF"/>
</dbReference>
<evidence type="ECO:0000256" key="4">
    <source>
        <dbReference type="ARBA" id="ARBA00022759"/>
    </source>
</evidence>
<dbReference type="EC" id="3.1.26.5" evidence="7 8"/>
<evidence type="ECO:0000256" key="6">
    <source>
        <dbReference type="ARBA" id="ARBA00022884"/>
    </source>
</evidence>
<dbReference type="EMBL" id="JBDKWZ010000003">
    <property type="protein sequence ID" value="MEN7547772.1"/>
    <property type="molecule type" value="Genomic_DNA"/>
</dbReference>